<dbReference type="Pfam" id="PF06445">
    <property type="entry name" value="GyrI-like"/>
    <property type="match status" value="1"/>
</dbReference>
<dbReference type="InterPro" id="IPR010499">
    <property type="entry name" value="AraC_E-bd"/>
</dbReference>
<evidence type="ECO:0000313" key="5">
    <source>
        <dbReference type="Proteomes" id="UP000175744"/>
    </source>
</evidence>
<dbReference type="InterPro" id="IPR009061">
    <property type="entry name" value="DNA-bd_dom_put_sf"/>
</dbReference>
<evidence type="ECO:0000256" key="2">
    <source>
        <dbReference type="SAM" id="Coils"/>
    </source>
</evidence>
<sequence length="272" mass="31758">MFKIGEFAKLNKISIKTLRYYDELELLKPMKVDFQTGYRYYSAKQLPRLNRILALKDLGFSLNQIADIIDSQASRDIILSMLDEKKKEINNIIKSEQRRLVRIDSLINRIKEEDSFMLKYDVVLKQLEARKLAAIRDIIPDYSKQGYLWEELMRHLGMHKVKLVGPCMAIYYDQGYKESDVDIEVASCIANDVPETDRIKIKQIPAVENAACTVHKGCYEDICMAYNVLINWIEENGYKIVGQNRELYLEGEWSTQNPDEYITEIQIPVEKI</sequence>
<dbReference type="STRING" id="1121290.CLAOCE_05100"/>
<dbReference type="PROSITE" id="PS50937">
    <property type="entry name" value="HTH_MERR_2"/>
    <property type="match status" value="1"/>
</dbReference>
<comment type="caution">
    <text evidence="4">The sequence shown here is derived from an EMBL/GenBank/DDBJ whole genome shotgun (WGS) entry which is preliminary data.</text>
</comment>
<dbReference type="PANTHER" id="PTHR30204:SF97">
    <property type="entry name" value="MERR FAMILY REGULATORY PROTEIN"/>
    <property type="match status" value="1"/>
</dbReference>
<organism evidence="4 5">
    <name type="scientific">Clostridium acetireducens DSM 10703</name>
    <dbReference type="NCBI Taxonomy" id="1121290"/>
    <lineage>
        <taxon>Bacteria</taxon>
        <taxon>Bacillati</taxon>
        <taxon>Bacillota</taxon>
        <taxon>Clostridia</taxon>
        <taxon>Eubacteriales</taxon>
        <taxon>Clostridiaceae</taxon>
        <taxon>Clostridium</taxon>
    </lineage>
</organism>
<reference evidence="4 5" key="1">
    <citation type="submission" date="2016-06" db="EMBL/GenBank/DDBJ databases">
        <title>Genome sequence of Clostridium acetireducens DSM 10703.</title>
        <authorList>
            <person name="Poehlein A."/>
            <person name="Fluechter S."/>
            <person name="Duerre P."/>
            <person name="Daniel R."/>
        </authorList>
    </citation>
    <scope>NUCLEOTIDE SEQUENCE [LARGE SCALE GENOMIC DNA]</scope>
    <source>
        <strain evidence="4 5">DSM 10703</strain>
    </source>
</reference>
<dbReference type="SUPFAM" id="SSF46955">
    <property type="entry name" value="Putative DNA-binding domain"/>
    <property type="match status" value="1"/>
</dbReference>
<keyword evidence="5" id="KW-1185">Reference proteome</keyword>
<dbReference type="OrthoDB" id="9773308at2"/>
<dbReference type="GO" id="GO:0003700">
    <property type="term" value="F:DNA-binding transcription factor activity"/>
    <property type="evidence" value="ECO:0007669"/>
    <property type="project" value="InterPro"/>
</dbReference>
<keyword evidence="2" id="KW-0175">Coiled coil</keyword>
<evidence type="ECO:0000256" key="1">
    <source>
        <dbReference type="ARBA" id="ARBA00023125"/>
    </source>
</evidence>
<name>A0A1E8F0V8_9CLOT</name>
<gene>
    <name evidence="4" type="primary">mta</name>
    <name evidence="4" type="ORF">CLOACE_05100</name>
</gene>
<dbReference type="SMART" id="SM00422">
    <property type="entry name" value="HTH_MERR"/>
    <property type="match status" value="1"/>
</dbReference>
<dbReference type="PATRIC" id="fig|1121290.3.peg.517"/>
<evidence type="ECO:0000259" key="3">
    <source>
        <dbReference type="PROSITE" id="PS50937"/>
    </source>
</evidence>
<dbReference type="Gene3D" id="1.10.1660.10">
    <property type="match status" value="1"/>
</dbReference>
<dbReference type="InterPro" id="IPR029442">
    <property type="entry name" value="GyrI-like"/>
</dbReference>
<accession>A0A1E8F0V8</accession>
<dbReference type="SMART" id="SM00871">
    <property type="entry name" value="AraC_E_bind"/>
    <property type="match status" value="1"/>
</dbReference>
<feature type="domain" description="HTH merR-type" evidence="3">
    <location>
        <begin position="1"/>
        <end position="71"/>
    </location>
</feature>
<dbReference type="Pfam" id="PF13411">
    <property type="entry name" value="MerR_1"/>
    <property type="match status" value="1"/>
</dbReference>
<dbReference type="Proteomes" id="UP000175744">
    <property type="component" value="Unassembled WGS sequence"/>
</dbReference>
<protein>
    <submittedName>
        <fullName evidence="4">HTH-type transcriptional activator mta</fullName>
    </submittedName>
</protein>
<dbReference type="RefSeq" id="WP_070109475.1">
    <property type="nucleotide sequence ID" value="NZ_LZFO01000005.1"/>
</dbReference>
<proteinExistence type="predicted"/>
<dbReference type="AlphaFoldDB" id="A0A1E8F0V8"/>
<dbReference type="SUPFAM" id="SSF55136">
    <property type="entry name" value="Probable bacterial effector-binding domain"/>
    <property type="match status" value="1"/>
</dbReference>
<dbReference type="PANTHER" id="PTHR30204">
    <property type="entry name" value="REDOX-CYCLING DRUG-SENSING TRANSCRIPTIONAL ACTIVATOR SOXR"/>
    <property type="match status" value="1"/>
</dbReference>
<dbReference type="InterPro" id="IPR011256">
    <property type="entry name" value="Reg_factor_effector_dom_sf"/>
</dbReference>
<feature type="coiled-coil region" evidence="2">
    <location>
        <begin position="79"/>
        <end position="113"/>
    </location>
</feature>
<dbReference type="InterPro" id="IPR047057">
    <property type="entry name" value="MerR_fam"/>
</dbReference>
<dbReference type="EMBL" id="LZFO01000005">
    <property type="protein sequence ID" value="OFI07105.1"/>
    <property type="molecule type" value="Genomic_DNA"/>
</dbReference>
<dbReference type="GO" id="GO:0003677">
    <property type="term" value="F:DNA binding"/>
    <property type="evidence" value="ECO:0007669"/>
    <property type="project" value="UniProtKB-KW"/>
</dbReference>
<keyword evidence="1" id="KW-0238">DNA-binding</keyword>
<evidence type="ECO:0000313" key="4">
    <source>
        <dbReference type="EMBL" id="OFI07105.1"/>
    </source>
</evidence>
<dbReference type="CDD" id="cd01107">
    <property type="entry name" value="HTH_BmrR"/>
    <property type="match status" value="1"/>
</dbReference>
<dbReference type="InterPro" id="IPR000551">
    <property type="entry name" value="MerR-type_HTH_dom"/>
</dbReference>
<dbReference type="Gene3D" id="3.20.80.10">
    <property type="entry name" value="Regulatory factor, effector binding domain"/>
    <property type="match status" value="1"/>
</dbReference>